<evidence type="ECO:0000256" key="5">
    <source>
        <dbReference type="ARBA" id="ARBA00022571"/>
    </source>
</evidence>
<dbReference type="InterPro" id="IPR022761">
    <property type="entry name" value="Fumarate_lyase_N"/>
</dbReference>
<dbReference type="OrthoDB" id="9769623at2"/>
<dbReference type="PANTHER" id="PTHR43814">
    <property type="entry name" value="ARGININOSUCCINATE LYASE"/>
    <property type="match status" value="1"/>
</dbReference>
<dbReference type="Gene3D" id="1.10.275.10">
    <property type="entry name" value="Fumarase/aspartase (N-terminal domain)"/>
    <property type="match status" value="1"/>
</dbReference>
<dbReference type="GO" id="GO:0005829">
    <property type="term" value="C:cytosol"/>
    <property type="evidence" value="ECO:0007669"/>
    <property type="project" value="TreeGrafter"/>
</dbReference>
<dbReference type="Gene3D" id="1.20.200.10">
    <property type="entry name" value="Fumarase/aspartase (Central domain)"/>
    <property type="match status" value="1"/>
</dbReference>
<dbReference type="CDD" id="cd01359">
    <property type="entry name" value="Argininosuccinate_lyase"/>
    <property type="match status" value="1"/>
</dbReference>
<feature type="region of interest" description="Disordered" evidence="7">
    <location>
        <begin position="392"/>
        <end position="415"/>
    </location>
</feature>
<keyword evidence="6" id="KW-0028">Amino-acid biosynthesis</keyword>
<reference evidence="8 9" key="1">
    <citation type="submission" date="2015-07" db="EMBL/GenBank/DDBJ databases">
        <authorList>
            <person name="Noorani M."/>
        </authorList>
    </citation>
    <scope>NUCLEOTIDE SEQUENCE [LARGE SCALE GENOMIC DNA]</scope>
    <source>
        <strain evidence="8 9">KCTC 42284</strain>
    </source>
</reference>
<keyword evidence="9" id="KW-1185">Reference proteome</keyword>
<dbReference type="InterPro" id="IPR009049">
    <property type="entry name" value="Argininosuccinate_lyase"/>
</dbReference>
<evidence type="ECO:0000313" key="9">
    <source>
        <dbReference type="Proteomes" id="UP000066624"/>
    </source>
</evidence>
<dbReference type="RefSeq" id="WP_049724278.1">
    <property type="nucleotide sequence ID" value="NZ_CP012154.1"/>
</dbReference>
<dbReference type="KEGG" id="wma:WM2015_189"/>
<evidence type="ECO:0000256" key="6">
    <source>
        <dbReference type="HAMAP-Rule" id="MF_00006"/>
    </source>
</evidence>
<evidence type="ECO:0000256" key="3">
    <source>
        <dbReference type="ARBA" id="ARBA00005552"/>
    </source>
</evidence>
<evidence type="ECO:0000256" key="2">
    <source>
        <dbReference type="ARBA" id="ARBA00004941"/>
    </source>
</evidence>
<dbReference type="PRINTS" id="PR00145">
    <property type="entry name" value="ARGSUCLYASE"/>
</dbReference>
<dbReference type="PATRIC" id="fig|1579979.3.peg.194"/>
<comment type="pathway">
    <text evidence="2 6">Amino-acid biosynthesis; L-arginine biosynthesis; L-arginine from L-ornithine and carbamoyl phosphate: step 3/3.</text>
</comment>
<keyword evidence="6 8" id="KW-0456">Lyase</keyword>
<accession>A0A0K0XSB7</accession>
<organism evidence="8 9">
    <name type="scientific">Wenzhouxiangella marina</name>
    <dbReference type="NCBI Taxonomy" id="1579979"/>
    <lineage>
        <taxon>Bacteria</taxon>
        <taxon>Pseudomonadati</taxon>
        <taxon>Pseudomonadota</taxon>
        <taxon>Gammaproteobacteria</taxon>
        <taxon>Chromatiales</taxon>
        <taxon>Wenzhouxiangellaceae</taxon>
        <taxon>Wenzhouxiangella</taxon>
    </lineage>
</organism>
<dbReference type="EMBL" id="CP012154">
    <property type="protein sequence ID" value="AKS40578.1"/>
    <property type="molecule type" value="Genomic_DNA"/>
</dbReference>
<proteinExistence type="inferred from homology"/>
<dbReference type="PANTHER" id="PTHR43814:SF1">
    <property type="entry name" value="ARGININOSUCCINATE LYASE"/>
    <property type="match status" value="1"/>
</dbReference>
<keyword evidence="5 6" id="KW-0055">Arginine biosynthesis</keyword>
<dbReference type="HAMAP" id="MF_00006">
    <property type="entry name" value="Arg_succ_lyase"/>
    <property type="match status" value="1"/>
</dbReference>
<dbReference type="InterPro" id="IPR008948">
    <property type="entry name" value="L-Aspartase-like"/>
</dbReference>
<comment type="similarity">
    <text evidence="6">Belongs to the lyase 1 family. Argininosuccinate lyase subfamily.</text>
</comment>
<evidence type="ECO:0000256" key="7">
    <source>
        <dbReference type="SAM" id="MobiDB-lite"/>
    </source>
</evidence>
<sequence length="433" mass="47715">MSDYIWKKASSAEVDGRVMRFLAGEDVVLDRELLPFDIRASRAHAQGLARIGVLSQEQADAMDDSLRTLARRFEDGEFVLDSRYEDGHSAIEAWLIESLGDIGARIHAGRSRNDQVAVALRLYMKDRLGRLARACEAIAAVCLDRAEREADQVLPGHTHLQQAMPSSLGLWWAGHAEAFIDDVALARQTAAWLDASPLGTASGFGVNFPLDRDGVAADLGFDRLVVNPQYAQNSRGKVELRALDALAAATSDLRRISWDLSLFASQEFGFVRVDPAFCTGSSIMPNKLNPDTVELLRSLHAVVVGARMELESVLSLPSGYQRDLQDTKPPLLRAFARGLDGLAILPDLLASLSWQQDRMREAIAPELHATDRANELVQAGLAFRDAYRQSASEMETLSQRTPEQSNEARRSPGGCANLLLDRLNQRLKSLQMQ</sequence>
<dbReference type="PROSITE" id="PS00163">
    <property type="entry name" value="FUMARATE_LYASES"/>
    <property type="match status" value="1"/>
</dbReference>
<protein>
    <recommendedName>
        <fullName evidence="4 6">Argininosuccinate lyase</fullName>
        <shortName evidence="6">ASAL</shortName>
        <ecNumber evidence="4 6">4.3.2.1</ecNumber>
    </recommendedName>
    <alternativeName>
        <fullName evidence="6">Arginosuccinase</fullName>
    </alternativeName>
</protein>
<dbReference type="GO" id="GO:0042450">
    <property type="term" value="P:L-arginine biosynthetic process via ornithine"/>
    <property type="evidence" value="ECO:0007669"/>
    <property type="project" value="UniProtKB-UniRule"/>
</dbReference>
<dbReference type="NCBIfam" id="TIGR00838">
    <property type="entry name" value="argH"/>
    <property type="match status" value="1"/>
</dbReference>
<dbReference type="InterPro" id="IPR020557">
    <property type="entry name" value="Fumarate_lyase_CS"/>
</dbReference>
<name>A0A0K0XSB7_9GAMM</name>
<dbReference type="Pfam" id="PF00206">
    <property type="entry name" value="Lyase_1"/>
    <property type="match status" value="1"/>
</dbReference>
<dbReference type="PRINTS" id="PR00149">
    <property type="entry name" value="FUMRATELYASE"/>
</dbReference>
<dbReference type="EC" id="4.3.2.1" evidence="4 6"/>
<dbReference type="UniPathway" id="UPA00068">
    <property type="reaction ID" value="UER00114"/>
</dbReference>
<dbReference type="Proteomes" id="UP000066624">
    <property type="component" value="Chromosome"/>
</dbReference>
<dbReference type="GO" id="GO:0004056">
    <property type="term" value="F:argininosuccinate lyase activity"/>
    <property type="evidence" value="ECO:0007669"/>
    <property type="project" value="UniProtKB-UniRule"/>
</dbReference>
<dbReference type="STRING" id="1579979.WM2015_189"/>
<comment type="similarity">
    <text evidence="3">In the N-terminal section; belongs to the lyase 1 family. Argininosuccinate lyase subfamily.</text>
</comment>
<dbReference type="InterPro" id="IPR000362">
    <property type="entry name" value="Fumarate_lyase_fam"/>
</dbReference>
<comment type="catalytic activity">
    <reaction evidence="1 6">
        <text>2-(N(omega)-L-arginino)succinate = fumarate + L-arginine</text>
        <dbReference type="Rhea" id="RHEA:24020"/>
        <dbReference type="ChEBI" id="CHEBI:29806"/>
        <dbReference type="ChEBI" id="CHEBI:32682"/>
        <dbReference type="ChEBI" id="CHEBI:57472"/>
        <dbReference type="EC" id="4.3.2.1"/>
    </reaction>
</comment>
<dbReference type="InterPro" id="IPR024083">
    <property type="entry name" value="Fumarase/histidase_N"/>
</dbReference>
<dbReference type="AlphaFoldDB" id="A0A0K0XSB7"/>
<evidence type="ECO:0000256" key="4">
    <source>
        <dbReference type="ARBA" id="ARBA00012338"/>
    </source>
</evidence>
<dbReference type="SUPFAM" id="SSF48557">
    <property type="entry name" value="L-aspartase-like"/>
    <property type="match status" value="1"/>
</dbReference>
<evidence type="ECO:0000256" key="1">
    <source>
        <dbReference type="ARBA" id="ARBA00000985"/>
    </source>
</evidence>
<gene>
    <name evidence="6" type="primary">argH</name>
    <name evidence="8" type="ORF">WM2015_189</name>
</gene>
<dbReference type="Gene3D" id="1.10.40.30">
    <property type="entry name" value="Fumarase/aspartase (C-terminal domain)"/>
    <property type="match status" value="1"/>
</dbReference>
<keyword evidence="6" id="KW-0963">Cytoplasm</keyword>
<feature type="compositionally biased region" description="Polar residues" evidence="7">
    <location>
        <begin position="392"/>
        <end position="405"/>
    </location>
</feature>
<comment type="subcellular location">
    <subcellularLocation>
        <location evidence="6">Cytoplasm</location>
    </subcellularLocation>
</comment>
<evidence type="ECO:0000313" key="8">
    <source>
        <dbReference type="EMBL" id="AKS40578.1"/>
    </source>
</evidence>